<sequence length="206" mass="23540">VSASCNQVELILLTGHSGNFVQRQLRHLPDNFDLSAIKTWHLFRDYFMVGSQKHPQNLSIYTCCYLLHAQSVHTESNVCKHVYPTPSKALGMSVSPQKLKVLATVSRQSVCESVIFGIPLLVLPTTCWKMDWDLLETNHDHFVSLCSELHHKDQVLVAQKVETSPDFQQHHQRSNRALSSAQRPCGYFILMPSENKYKSNMFLIMN</sequence>
<evidence type="ECO:0000313" key="2">
    <source>
        <dbReference type="Proteomes" id="UP000735302"/>
    </source>
</evidence>
<protein>
    <submittedName>
        <fullName evidence="1">Meiosis 1 arrest protein-like</fullName>
    </submittedName>
</protein>
<dbReference type="PANTHER" id="PTHR28642:SF1">
    <property type="entry name" value="MEIOSIS 1 ARREST PROTEIN"/>
    <property type="match status" value="1"/>
</dbReference>
<dbReference type="PANTHER" id="PTHR28642">
    <property type="entry name" value="MEIOSIS 1 ARREST PROTEIN"/>
    <property type="match status" value="1"/>
</dbReference>
<gene>
    <name evidence="1" type="ORF">PoB_002777900</name>
</gene>
<dbReference type="AlphaFoldDB" id="A0AAV4A4W8"/>
<dbReference type="GO" id="GO:0007283">
    <property type="term" value="P:spermatogenesis"/>
    <property type="evidence" value="ECO:0007669"/>
    <property type="project" value="InterPro"/>
</dbReference>
<dbReference type="Proteomes" id="UP000735302">
    <property type="component" value="Unassembled WGS sequence"/>
</dbReference>
<keyword evidence="2" id="KW-1185">Reference proteome</keyword>
<dbReference type="InterPro" id="IPR033587">
    <property type="entry name" value="M1AP"/>
</dbReference>
<proteinExistence type="predicted"/>
<reference evidence="1 2" key="1">
    <citation type="journal article" date="2021" name="Elife">
        <title>Chloroplast acquisition without the gene transfer in kleptoplastic sea slugs, Plakobranchus ocellatus.</title>
        <authorList>
            <person name="Maeda T."/>
            <person name="Takahashi S."/>
            <person name="Yoshida T."/>
            <person name="Shimamura S."/>
            <person name="Takaki Y."/>
            <person name="Nagai Y."/>
            <person name="Toyoda A."/>
            <person name="Suzuki Y."/>
            <person name="Arimoto A."/>
            <person name="Ishii H."/>
            <person name="Satoh N."/>
            <person name="Nishiyama T."/>
            <person name="Hasebe M."/>
            <person name="Maruyama T."/>
            <person name="Minagawa J."/>
            <person name="Obokata J."/>
            <person name="Shigenobu S."/>
        </authorList>
    </citation>
    <scope>NUCLEOTIDE SEQUENCE [LARGE SCALE GENOMIC DNA]</scope>
</reference>
<feature type="non-terminal residue" evidence="1">
    <location>
        <position position="1"/>
    </location>
</feature>
<evidence type="ECO:0000313" key="1">
    <source>
        <dbReference type="EMBL" id="GFO01274.1"/>
    </source>
</evidence>
<comment type="caution">
    <text evidence="1">The sequence shown here is derived from an EMBL/GenBank/DDBJ whole genome shotgun (WGS) entry which is preliminary data.</text>
</comment>
<dbReference type="EMBL" id="BLXT01003273">
    <property type="protein sequence ID" value="GFO01274.1"/>
    <property type="molecule type" value="Genomic_DNA"/>
</dbReference>
<dbReference type="GO" id="GO:0007127">
    <property type="term" value="P:meiosis I"/>
    <property type="evidence" value="ECO:0007669"/>
    <property type="project" value="InterPro"/>
</dbReference>
<name>A0AAV4A4W8_9GAST</name>
<accession>A0AAV4A4W8</accession>
<organism evidence="1 2">
    <name type="scientific">Plakobranchus ocellatus</name>
    <dbReference type="NCBI Taxonomy" id="259542"/>
    <lineage>
        <taxon>Eukaryota</taxon>
        <taxon>Metazoa</taxon>
        <taxon>Spiralia</taxon>
        <taxon>Lophotrochozoa</taxon>
        <taxon>Mollusca</taxon>
        <taxon>Gastropoda</taxon>
        <taxon>Heterobranchia</taxon>
        <taxon>Euthyneura</taxon>
        <taxon>Panpulmonata</taxon>
        <taxon>Sacoglossa</taxon>
        <taxon>Placobranchoidea</taxon>
        <taxon>Plakobranchidae</taxon>
        <taxon>Plakobranchus</taxon>
    </lineage>
</organism>
<dbReference type="GO" id="GO:0051308">
    <property type="term" value="P:male meiosis chromosome separation"/>
    <property type="evidence" value="ECO:0007669"/>
    <property type="project" value="TreeGrafter"/>
</dbReference>